<keyword evidence="1" id="KW-0548">Nucleotidyltransferase</keyword>
<dbReference type="GO" id="GO:0003964">
    <property type="term" value="F:RNA-directed DNA polymerase activity"/>
    <property type="evidence" value="ECO:0007669"/>
    <property type="project" value="UniProtKB-KW"/>
</dbReference>
<keyword evidence="1" id="KW-0808">Transferase</keyword>
<sequence length="242" mass="28241">MNFSINKLPPTGKNYLKAHLINCNEFNINTISAISNDSKCNCTYISSVQQVKYLGITIDANLKWQNHIINTTRKLRLLFYKFKTISNILSPITMRMVFIAMAQSIYSYGIGSWGGAYNIHLISLETTINSLIKISFKKPYRMSTVLLYKECNLLNLNQLYARHILSNMFFLDVQKFKFKHNHCTRAKQTNMYLIPKCRTEFGKRNPLNAGIKMAMELNIDVGLFRIFRFYKKMINEKIKFLT</sequence>
<name>A0A2S2PQ70_SCHGA</name>
<dbReference type="EMBL" id="GGMR01018829">
    <property type="protein sequence ID" value="MBY31448.1"/>
    <property type="molecule type" value="Transcribed_RNA"/>
</dbReference>
<gene>
    <name evidence="1" type="primary">RTase_56</name>
    <name evidence="1" type="ORF">g.41439</name>
</gene>
<proteinExistence type="predicted"/>
<keyword evidence="1" id="KW-0695">RNA-directed DNA polymerase</keyword>
<accession>A0A2S2PQ70</accession>
<protein>
    <submittedName>
        <fullName evidence="1">Putative RNA-directed DNA polymerase</fullName>
    </submittedName>
</protein>
<organism evidence="1">
    <name type="scientific">Schizaphis graminum</name>
    <name type="common">Green bug aphid</name>
    <dbReference type="NCBI Taxonomy" id="13262"/>
    <lineage>
        <taxon>Eukaryota</taxon>
        <taxon>Metazoa</taxon>
        <taxon>Ecdysozoa</taxon>
        <taxon>Arthropoda</taxon>
        <taxon>Hexapoda</taxon>
        <taxon>Insecta</taxon>
        <taxon>Pterygota</taxon>
        <taxon>Neoptera</taxon>
        <taxon>Paraneoptera</taxon>
        <taxon>Hemiptera</taxon>
        <taxon>Sternorrhyncha</taxon>
        <taxon>Aphidomorpha</taxon>
        <taxon>Aphidoidea</taxon>
        <taxon>Aphididae</taxon>
        <taxon>Aphidini</taxon>
        <taxon>Schizaphis</taxon>
    </lineage>
</organism>
<evidence type="ECO:0000313" key="1">
    <source>
        <dbReference type="EMBL" id="MBY31448.1"/>
    </source>
</evidence>
<dbReference type="AlphaFoldDB" id="A0A2S2PQ70"/>
<reference evidence="1" key="1">
    <citation type="submission" date="2018-04" db="EMBL/GenBank/DDBJ databases">
        <title>Transcriptome of Schizaphis graminum biotype I.</title>
        <authorList>
            <person name="Scully E.D."/>
            <person name="Geib S.M."/>
            <person name="Palmer N.A."/>
            <person name="Koch K."/>
            <person name="Bradshaw J."/>
            <person name="Heng-Moss T."/>
            <person name="Sarath G."/>
        </authorList>
    </citation>
    <scope>NUCLEOTIDE SEQUENCE</scope>
</reference>